<keyword evidence="6" id="KW-0677">Repeat</keyword>
<feature type="repeat" description="ANK" evidence="11">
    <location>
        <begin position="79"/>
        <end position="111"/>
    </location>
</feature>
<dbReference type="PROSITE" id="PS50089">
    <property type="entry name" value="ZF_RING_2"/>
    <property type="match status" value="1"/>
</dbReference>
<dbReference type="PROSITE" id="PS50297">
    <property type="entry name" value="ANK_REP_REGION"/>
    <property type="match status" value="4"/>
</dbReference>
<dbReference type="AlphaFoldDB" id="A0A4U6T7W7"/>
<dbReference type="InterPro" id="IPR051165">
    <property type="entry name" value="Multifunctional_ANK_Repeat"/>
</dbReference>
<name>A0A4U6T7W7_SETVI</name>
<keyword evidence="10 11" id="KW-0040">ANK repeat</keyword>
<keyword evidence="5" id="KW-0479">Metal-binding</keyword>
<evidence type="ECO:0000313" key="16">
    <source>
        <dbReference type="Proteomes" id="UP000298652"/>
    </source>
</evidence>
<evidence type="ECO:0000259" key="14">
    <source>
        <dbReference type="PROSITE" id="PS50089"/>
    </source>
</evidence>
<evidence type="ECO:0000313" key="15">
    <source>
        <dbReference type="EMBL" id="TKV96854.1"/>
    </source>
</evidence>
<evidence type="ECO:0000256" key="8">
    <source>
        <dbReference type="ARBA" id="ARBA00022786"/>
    </source>
</evidence>
<keyword evidence="8" id="KW-0833">Ubl conjugation pathway</keyword>
<reference evidence="15 16" key="1">
    <citation type="submission" date="2019-03" db="EMBL/GenBank/DDBJ databases">
        <title>WGS assembly of Setaria viridis.</title>
        <authorList>
            <person name="Huang P."/>
            <person name="Jenkins J."/>
            <person name="Grimwood J."/>
            <person name="Barry K."/>
            <person name="Healey A."/>
            <person name="Mamidi S."/>
            <person name="Sreedasyam A."/>
            <person name="Shu S."/>
            <person name="Feldman M."/>
            <person name="Wu J."/>
            <person name="Yu Y."/>
            <person name="Chen C."/>
            <person name="Johnson J."/>
            <person name="Rokhsar D."/>
            <person name="Baxter I."/>
            <person name="Schmutz J."/>
            <person name="Brutnell T."/>
            <person name="Kellogg E."/>
        </authorList>
    </citation>
    <scope>NUCLEOTIDE SEQUENCE [LARGE SCALE GENOMIC DNA]</scope>
    <source>
        <strain evidence="16">cv. A10</strain>
    </source>
</reference>
<dbReference type="Gramene" id="TKV96854">
    <property type="protein sequence ID" value="TKV96854"/>
    <property type="gene ID" value="SEVIR_9G456500v2"/>
</dbReference>
<evidence type="ECO:0000256" key="2">
    <source>
        <dbReference type="ARBA" id="ARBA00004906"/>
    </source>
</evidence>
<feature type="region of interest" description="Disordered" evidence="13">
    <location>
        <begin position="381"/>
        <end position="442"/>
    </location>
</feature>
<dbReference type="GO" id="GO:0008270">
    <property type="term" value="F:zinc ion binding"/>
    <property type="evidence" value="ECO:0007669"/>
    <property type="project" value="UniProtKB-KW"/>
</dbReference>
<dbReference type="Gene3D" id="1.25.40.20">
    <property type="entry name" value="Ankyrin repeat-containing domain"/>
    <property type="match status" value="3"/>
</dbReference>
<dbReference type="SUPFAM" id="SSF57850">
    <property type="entry name" value="RING/U-box"/>
    <property type="match status" value="1"/>
</dbReference>
<evidence type="ECO:0000256" key="3">
    <source>
        <dbReference type="ARBA" id="ARBA00012483"/>
    </source>
</evidence>
<dbReference type="PRINTS" id="PR01415">
    <property type="entry name" value="ANKYRIN"/>
</dbReference>
<dbReference type="SMART" id="SM00248">
    <property type="entry name" value="ANK"/>
    <property type="match status" value="6"/>
</dbReference>
<keyword evidence="9" id="KW-0862">Zinc</keyword>
<evidence type="ECO:0000256" key="6">
    <source>
        <dbReference type="ARBA" id="ARBA00022737"/>
    </source>
</evidence>
<evidence type="ECO:0000256" key="4">
    <source>
        <dbReference type="ARBA" id="ARBA00022679"/>
    </source>
</evidence>
<dbReference type="EC" id="2.3.2.27" evidence="3"/>
<dbReference type="OMA" id="CCHTKPN"/>
<feature type="compositionally biased region" description="Polar residues" evidence="13">
    <location>
        <begin position="410"/>
        <end position="422"/>
    </location>
</feature>
<dbReference type="InterPro" id="IPR013083">
    <property type="entry name" value="Znf_RING/FYVE/PHD"/>
</dbReference>
<proteinExistence type="predicted"/>
<feature type="domain" description="RING-type" evidence="14">
    <location>
        <begin position="319"/>
        <end position="368"/>
    </location>
</feature>
<comment type="catalytic activity">
    <reaction evidence="1">
        <text>S-ubiquitinyl-[E2 ubiquitin-conjugating enzyme]-L-cysteine + [acceptor protein]-L-lysine = [E2 ubiquitin-conjugating enzyme]-L-cysteine + N(6)-ubiquitinyl-[acceptor protein]-L-lysine.</text>
        <dbReference type="EC" id="2.3.2.27"/>
    </reaction>
</comment>
<evidence type="ECO:0000256" key="9">
    <source>
        <dbReference type="ARBA" id="ARBA00022833"/>
    </source>
</evidence>
<dbReference type="InterPro" id="IPR056760">
    <property type="entry name" value="RING_XB3-like"/>
</dbReference>
<dbReference type="InterPro" id="IPR036770">
    <property type="entry name" value="Ankyrin_rpt-contain_sf"/>
</dbReference>
<feature type="repeat" description="ANK" evidence="11">
    <location>
        <begin position="195"/>
        <end position="227"/>
    </location>
</feature>
<dbReference type="SUPFAM" id="SSF48403">
    <property type="entry name" value="Ankyrin repeat"/>
    <property type="match status" value="1"/>
</dbReference>
<evidence type="ECO:0000256" key="7">
    <source>
        <dbReference type="ARBA" id="ARBA00022771"/>
    </source>
</evidence>
<dbReference type="EMBL" id="CM016560">
    <property type="protein sequence ID" value="TKV96854.1"/>
    <property type="molecule type" value="Genomic_DNA"/>
</dbReference>
<accession>A0A4U6T7W7</accession>
<gene>
    <name evidence="15" type="ORF">SEVIR_9G456500v2</name>
</gene>
<feature type="compositionally biased region" description="Basic and acidic residues" evidence="13">
    <location>
        <begin position="430"/>
        <end position="442"/>
    </location>
</feature>
<feature type="repeat" description="ANK" evidence="11">
    <location>
        <begin position="46"/>
        <end position="78"/>
    </location>
</feature>
<dbReference type="Gene3D" id="3.30.40.10">
    <property type="entry name" value="Zinc/RING finger domain, C3HC4 (zinc finger)"/>
    <property type="match status" value="1"/>
</dbReference>
<evidence type="ECO:0000256" key="5">
    <source>
        <dbReference type="ARBA" id="ARBA00022723"/>
    </source>
</evidence>
<evidence type="ECO:0000256" key="10">
    <source>
        <dbReference type="ARBA" id="ARBA00023043"/>
    </source>
</evidence>
<organism evidence="15 16">
    <name type="scientific">Setaria viridis</name>
    <name type="common">Green bristlegrass</name>
    <name type="synonym">Setaria italica subsp. viridis</name>
    <dbReference type="NCBI Taxonomy" id="4556"/>
    <lineage>
        <taxon>Eukaryota</taxon>
        <taxon>Viridiplantae</taxon>
        <taxon>Streptophyta</taxon>
        <taxon>Embryophyta</taxon>
        <taxon>Tracheophyta</taxon>
        <taxon>Spermatophyta</taxon>
        <taxon>Magnoliopsida</taxon>
        <taxon>Liliopsida</taxon>
        <taxon>Poales</taxon>
        <taxon>Poaceae</taxon>
        <taxon>PACMAD clade</taxon>
        <taxon>Panicoideae</taxon>
        <taxon>Panicodae</taxon>
        <taxon>Paniceae</taxon>
        <taxon>Cenchrinae</taxon>
        <taxon>Setaria</taxon>
    </lineage>
</organism>
<feature type="repeat" description="ANK" evidence="11">
    <location>
        <begin position="113"/>
        <end position="145"/>
    </location>
</feature>
<dbReference type="InterPro" id="IPR001841">
    <property type="entry name" value="Znf_RING"/>
</dbReference>
<dbReference type="PROSITE" id="PS50088">
    <property type="entry name" value="ANK_REPEAT"/>
    <property type="match status" value="5"/>
</dbReference>
<dbReference type="EMBL" id="CM016560">
    <property type="protein sequence ID" value="TKV96853.1"/>
    <property type="molecule type" value="Genomic_DNA"/>
</dbReference>
<evidence type="ECO:0000256" key="11">
    <source>
        <dbReference type="PROSITE-ProRule" id="PRU00023"/>
    </source>
</evidence>
<comment type="pathway">
    <text evidence="2">Protein modification; protein ubiquitination.</text>
</comment>
<dbReference type="Gramene" id="TKV96853">
    <property type="protein sequence ID" value="TKV96853"/>
    <property type="gene ID" value="SEVIR_9G456500v2"/>
</dbReference>
<dbReference type="InterPro" id="IPR002110">
    <property type="entry name" value="Ankyrin_rpt"/>
</dbReference>
<dbReference type="Pfam" id="PF12796">
    <property type="entry name" value="Ank_2"/>
    <property type="match status" value="2"/>
</dbReference>
<evidence type="ECO:0000256" key="1">
    <source>
        <dbReference type="ARBA" id="ARBA00000900"/>
    </source>
</evidence>
<evidence type="ECO:0000256" key="12">
    <source>
        <dbReference type="PROSITE-ProRule" id="PRU00175"/>
    </source>
</evidence>
<dbReference type="PANTHER" id="PTHR24123">
    <property type="entry name" value="ANKYRIN REPEAT-CONTAINING"/>
    <property type="match status" value="1"/>
</dbReference>
<dbReference type="Pfam" id="PF24921">
    <property type="entry name" value="RING_XB3-XBAT31"/>
    <property type="match status" value="1"/>
</dbReference>
<dbReference type="PANTHER" id="PTHR24123:SF33">
    <property type="entry name" value="PROTEIN HOS4"/>
    <property type="match status" value="1"/>
</dbReference>
<protein>
    <recommendedName>
        <fullName evidence="3">RING-type E3 ubiquitin transferase</fullName>
        <ecNumber evidence="3">2.3.2.27</ecNumber>
    </recommendedName>
</protein>
<dbReference type="GO" id="GO:0061630">
    <property type="term" value="F:ubiquitin protein ligase activity"/>
    <property type="evidence" value="ECO:0007669"/>
    <property type="project" value="UniProtKB-EC"/>
</dbReference>
<dbReference type="Proteomes" id="UP000298652">
    <property type="component" value="Chromosome 9"/>
</dbReference>
<evidence type="ECO:0000256" key="13">
    <source>
        <dbReference type="SAM" id="MobiDB-lite"/>
    </source>
</evidence>
<feature type="repeat" description="ANK" evidence="11">
    <location>
        <begin position="158"/>
        <end position="190"/>
    </location>
</feature>
<keyword evidence="16" id="KW-1185">Reference proteome</keyword>
<keyword evidence="7 12" id="KW-0863">Zinc-finger</keyword>
<keyword evidence="4" id="KW-0808">Transferase</keyword>
<sequence>MGHGASCGRPSEEVDFFGAAQSGDLDRLAAALRSRPSLLARSTLFDRLSALHIAAAHGHLQVVSLALDLCVHPDVVNRHKQTALMLAAMHGKTDCVRRLLDAGANIVMFDSSHGRTCLHYAAYYGHADCLRTILSAAKSAPVSESWGFARFVNVRDDTGATPLHLAARQGWRRCVHVLLENGAIVSASSGAFGFPGSTPLHLAARGGNLDCVRQLLSWGADRLQRDSVGRIPYEVAVKRGHVACAALLNPSSAEPLVWPSALKFISELEPNAKSLLEAALMEANRERERRILKGTKNALPSPSRSDDAAIAEASDAEVCSICFEQACSIEVRECGHQMCAACTLALCCHAKPNPATQSQLLPTCPFCRGGIAALVVATRAPAGGDDEEGSRLESPRHRRSRRAMNLSGDAGSTSSLMGSIASSIGKMGRRRTDSSEQVDDKP</sequence>